<proteinExistence type="predicted"/>
<protein>
    <submittedName>
        <fullName evidence="1">Uncharacterized protein</fullName>
    </submittedName>
</protein>
<gene>
    <name evidence="1" type="ORF">FCI23_30175</name>
</gene>
<dbReference type="Proteomes" id="UP000305778">
    <property type="component" value="Unassembled WGS sequence"/>
</dbReference>
<comment type="caution">
    <text evidence="1">The sequence shown here is derived from an EMBL/GenBank/DDBJ whole genome shotgun (WGS) entry which is preliminary data.</text>
</comment>
<sequence length="68" mass="6940">MFSTADLSADGRYGSAAYPNAVAIADDGTVAGGIDGSSEPDIYLYEPGNSSAFREYELGTNLESAGLA</sequence>
<dbReference type="EMBL" id="SUMC01000035">
    <property type="protein sequence ID" value="TKA06657.1"/>
    <property type="molecule type" value="Genomic_DNA"/>
</dbReference>
<evidence type="ECO:0000313" key="2">
    <source>
        <dbReference type="Proteomes" id="UP000305778"/>
    </source>
</evidence>
<dbReference type="RefSeq" id="WP_136727119.1">
    <property type="nucleotide sequence ID" value="NZ_SUMC01000035.1"/>
</dbReference>
<dbReference type="AlphaFoldDB" id="A0A4U0SER5"/>
<evidence type="ECO:0000313" key="1">
    <source>
        <dbReference type="EMBL" id="TKA06657.1"/>
    </source>
</evidence>
<name>A0A4U0SER5_9ACTN</name>
<organism evidence="1 2">
    <name type="scientific">Actinacidiphila oryziradicis</name>
    <dbReference type="NCBI Taxonomy" id="2571141"/>
    <lineage>
        <taxon>Bacteria</taxon>
        <taxon>Bacillati</taxon>
        <taxon>Actinomycetota</taxon>
        <taxon>Actinomycetes</taxon>
        <taxon>Kitasatosporales</taxon>
        <taxon>Streptomycetaceae</taxon>
        <taxon>Actinacidiphila</taxon>
    </lineage>
</organism>
<accession>A0A4U0SER5</accession>
<dbReference type="OrthoDB" id="4332189at2"/>
<keyword evidence="2" id="KW-1185">Reference proteome</keyword>
<reference evidence="1 2" key="1">
    <citation type="submission" date="2019-04" db="EMBL/GenBank/DDBJ databases">
        <title>Streptomyces oryziradicis sp. nov., a novel actinomycete isolated from rhizosphere soil of rice (Oryza sativa L.).</title>
        <authorList>
            <person name="Li C."/>
        </authorList>
    </citation>
    <scope>NUCLEOTIDE SEQUENCE [LARGE SCALE GENOMIC DNA]</scope>
    <source>
        <strain evidence="1 2">NEAU-C40</strain>
    </source>
</reference>